<evidence type="ECO:0008006" key="3">
    <source>
        <dbReference type="Google" id="ProtNLM"/>
    </source>
</evidence>
<dbReference type="SUPFAM" id="SSF53474">
    <property type="entry name" value="alpha/beta-Hydrolases"/>
    <property type="match status" value="1"/>
</dbReference>
<dbReference type="PROSITE" id="PS51257">
    <property type="entry name" value="PROKAR_LIPOPROTEIN"/>
    <property type="match status" value="1"/>
</dbReference>
<keyword evidence="2" id="KW-1185">Reference proteome</keyword>
<comment type="caution">
    <text evidence="1">The sequence shown here is derived from an EMBL/GenBank/DDBJ whole genome shotgun (WGS) entry which is preliminary data.</text>
</comment>
<dbReference type="Proteomes" id="UP001597526">
    <property type="component" value="Unassembled WGS sequence"/>
</dbReference>
<dbReference type="InterPro" id="IPR029058">
    <property type="entry name" value="AB_hydrolase_fold"/>
</dbReference>
<accession>A0ABW5N0X7</accession>
<dbReference type="RefSeq" id="WP_377768273.1">
    <property type="nucleotide sequence ID" value="NZ_JBHULB010000082.1"/>
</dbReference>
<name>A0ABW5N0X7_9FLAO</name>
<dbReference type="EMBL" id="JBHULB010000082">
    <property type="protein sequence ID" value="MFD2588808.1"/>
    <property type="molecule type" value="Genomic_DNA"/>
</dbReference>
<organism evidence="1 2">
    <name type="scientific">Croceitalea marina</name>
    <dbReference type="NCBI Taxonomy" id="1775166"/>
    <lineage>
        <taxon>Bacteria</taxon>
        <taxon>Pseudomonadati</taxon>
        <taxon>Bacteroidota</taxon>
        <taxon>Flavobacteriia</taxon>
        <taxon>Flavobacteriales</taxon>
        <taxon>Flavobacteriaceae</taxon>
        <taxon>Croceitalea</taxon>
    </lineage>
</organism>
<gene>
    <name evidence="1" type="ORF">ACFSQJ_17915</name>
</gene>
<proteinExistence type="predicted"/>
<sequence>MLLKHISLLFFVLMLSCNDKGGTYVCPPCDLECDKLVFKETGNCPHCKMTLIKKTELETYSNLEPNEIEFEMGSGLFLVEGGIEKSKSITMHYHMPKNFTINSKVIFVLPGAGRNGKDYRNAWIEQSEKYGLLVLSLEYPENHYLGFWNYNLAGMIHDVDVEKKTFKINKNPNEWIFGDFDRIFDLIKVKLNLKKDKYDMFGHSAGGQILHRLSLFKPDNNADRILASNSGWYTVPTDLDSFPYGLKNIELSTSEIDFTSKLTIFLGEKDDENETRGHLRHSPEVDKQGLDRISRGRYFYSYSKTQAEKTKKEFNWKIEIVPNVGHDYEEMSKWAAEYLYRQ</sequence>
<evidence type="ECO:0000313" key="2">
    <source>
        <dbReference type="Proteomes" id="UP001597526"/>
    </source>
</evidence>
<protein>
    <recommendedName>
        <fullName evidence="3">Alpha/beta hydrolase</fullName>
    </recommendedName>
</protein>
<reference evidence="2" key="1">
    <citation type="journal article" date="2019" name="Int. J. Syst. Evol. Microbiol.">
        <title>The Global Catalogue of Microorganisms (GCM) 10K type strain sequencing project: providing services to taxonomists for standard genome sequencing and annotation.</title>
        <authorList>
            <consortium name="The Broad Institute Genomics Platform"/>
            <consortium name="The Broad Institute Genome Sequencing Center for Infectious Disease"/>
            <person name="Wu L."/>
            <person name="Ma J."/>
        </authorList>
    </citation>
    <scope>NUCLEOTIDE SEQUENCE [LARGE SCALE GENOMIC DNA]</scope>
    <source>
        <strain evidence="2">KCTC 52368</strain>
    </source>
</reference>
<dbReference type="Gene3D" id="3.40.50.1820">
    <property type="entry name" value="alpha/beta hydrolase"/>
    <property type="match status" value="1"/>
</dbReference>
<evidence type="ECO:0000313" key="1">
    <source>
        <dbReference type="EMBL" id="MFD2588808.1"/>
    </source>
</evidence>